<reference evidence="5 6" key="1">
    <citation type="submission" date="2020-10" db="EMBL/GenBank/DDBJ databases">
        <title>Degradation of 1,4-Dioxane by Xanthobacter sp. YN2, via a Novel Group-2 Soluble Di-Iron Monooxygenase.</title>
        <authorList>
            <person name="Ma F."/>
            <person name="Wang Y."/>
            <person name="Yang J."/>
            <person name="Guo H."/>
            <person name="Su D."/>
            <person name="Yu L."/>
        </authorList>
    </citation>
    <scope>NUCLEOTIDE SEQUENCE [LARGE SCALE GENOMIC DNA]</scope>
    <source>
        <strain evidence="5 6">YN2</strain>
    </source>
</reference>
<feature type="domain" description="Hcy-binding" evidence="4">
    <location>
        <begin position="4"/>
        <end position="311"/>
    </location>
</feature>
<keyword evidence="3" id="KW-0479">Metal-binding</keyword>
<feature type="binding site" evidence="3">
    <location>
        <position position="296"/>
    </location>
    <ligand>
        <name>Zn(2+)</name>
        <dbReference type="ChEBI" id="CHEBI:29105"/>
    </ligand>
</feature>
<accession>A0A974PK64</accession>
<dbReference type="SUPFAM" id="SSF82282">
    <property type="entry name" value="Homocysteine S-methyltransferase"/>
    <property type="match status" value="1"/>
</dbReference>
<name>A0A974PK64_9HYPH</name>
<keyword evidence="1 3" id="KW-0489">Methyltransferase</keyword>
<sequence length="318" mass="34484">MSKYRAALPQLSERVFLMDGGLETTLVFHQGIDLPFFAAADLLKDKAGTQRLRTYYDHYAGLAAEAGLGFVLDSPNWRSSPDWGARMGLSLSALEDINRSGVALMEEIRQRHETARAPMVVSGVVGPRGDGYKAEATMSAAEARDYHAWQIGIFARTSADMVAAYTLNYVEEAIGIALAAREAGLPAAVSFTLETDGRLPSGQSLKDAIRETDAATAGAPAYYLINCAHPTHFAGILEPGADWTARLRGLRANASRRSHAELDASPDLDAGDPVELGRLYRDIRTRMPQFTVLGGCCGTDHRHVEQIRFACTAQDRVA</sequence>
<dbReference type="Pfam" id="PF02574">
    <property type="entry name" value="S-methyl_trans"/>
    <property type="match status" value="1"/>
</dbReference>
<dbReference type="EMBL" id="CP063362">
    <property type="protein sequence ID" value="QRG05097.1"/>
    <property type="molecule type" value="Genomic_DNA"/>
</dbReference>
<dbReference type="Proteomes" id="UP000596427">
    <property type="component" value="Chromosome"/>
</dbReference>
<evidence type="ECO:0000313" key="6">
    <source>
        <dbReference type="Proteomes" id="UP000596427"/>
    </source>
</evidence>
<dbReference type="PROSITE" id="PS50970">
    <property type="entry name" value="HCY"/>
    <property type="match status" value="1"/>
</dbReference>
<evidence type="ECO:0000256" key="3">
    <source>
        <dbReference type="PROSITE-ProRule" id="PRU00333"/>
    </source>
</evidence>
<feature type="binding site" evidence="3">
    <location>
        <position position="297"/>
    </location>
    <ligand>
        <name>Zn(2+)</name>
        <dbReference type="ChEBI" id="CHEBI:29105"/>
    </ligand>
</feature>
<evidence type="ECO:0000256" key="2">
    <source>
        <dbReference type="ARBA" id="ARBA00022679"/>
    </source>
</evidence>
<proteinExistence type="predicted"/>
<dbReference type="GO" id="GO:0046872">
    <property type="term" value="F:metal ion binding"/>
    <property type="evidence" value="ECO:0007669"/>
    <property type="project" value="UniProtKB-KW"/>
</dbReference>
<keyword evidence="2 3" id="KW-0808">Transferase</keyword>
<dbReference type="AlphaFoldDB" id="A0A974PK64"/>
<dbReference type="RefSeq" id="WP_203191963.1">
    <property type="nucleotide sequence ID" value="NZ_CP063362.1"/>
</dbReference>
<evidence type="ECO:0000313" key="5">
    <source>
        <dbReference type="EMBL" id="QRG05097.1"/>
    </source>
</evidence>
<dbReference type="KEGG" id="xdi:EZH22_18435"/>
<evidence type="ECO:0000259" key="4">
    <source>
        <dbReference type="PROSITE" id="PS50970"/>
    </source>
</evidence>
<dbReference type="PANTHER" id="PTHR11103:SF18">
    <property type="entry name" value="SLR1189 PROTEIN"/>
    <property type="match status" value="1"/>
</dbReference>
<feature type="binding site" evidence="3">
    <location>
        <position position="227"/>
    </location>
    <ligand>
        <name>Zn(2+)</name>
        <dbReference type="ChEBI" id="CHEBI:29105"/>
    </ligand>
</feature>
<comment type="cofactor">
    <cofactor evidence="3">
        <name>Zn(2+)</name>
        <dbReference type="ChEBI" id="CHEBI:29105"/>
    </cofactor>
</comment>
<protein>
    <submittedName>
        <fullName evidence="5">Homocysteine S-methyltransferase family protein</fullName>
    </submittedName>
</protein>
<keyword evidence="6" id="KW-1185">Reference proteome</keyword>
<dbReference type="InterPro" id="IPR003726">
    <property type="entry name" value="HCY_dom"/>
</dbReference>
<dbReference type="GO" id="GO:0032259">
    <property type="term" value="P:methylation"/>
    <property type="evidence" value="ECO:0007669"/>
    <property type="project" value="UniProtKB-KW"/>
</dbReference>
<dbReference type="InterPro" id="IPR036589">
    <property type="entry name" value="HCY_dom_sf"/>
</dbReference>
<dbReference type="PANTHER" id="PTHR11103">
    <property type="entry name" value="SLR1189 PROTEIN"/>
    <property type="match status" value="1"/>
</dbReference>
<organism evidence="5 6">
    <name type="scientific">Xanthobacter dioxanivorans</name>
    <dbReference type="NCBI Taxonomy" id="2528964"/>
    <lineage>
        <taxon>Bacteria</taxon>
        <taxon>Pseudomonadati</taxon>
        <taxon>Pseudomonadota</taxon>
        <taxon>Alphaproteobacteria</taxon>
        <taxon>Hyphomicrobiales</taxon>
        <taxon>Xanthobacteraceae</taxon>
        <taxon>Xanthobacter</taxon>
    </lineage>
</organism>
<keyword evidence="3" id="KW-0862">Zinc</keyword>
<evidence type="ECO:0000256" key="1">
    <source>
        <dbReference type="ARBA" id="ARBA00022603"/>
    </source>
</evidence>
<dbReference type="Gene3D" id="3.20.20.330">
    <property type="entry name" value="Homocysteine-binding-like domain"/>
    <property type="match status" value="1"/>
</dbReference>
<dbReference type="GO" id="GO:0008168">
    <property type="term" value="F:methyltransferase activity"/>
    <property type="evidence" value="ECO:0007669"/>
    <property type="project" value="UniProtKB-UniRule"/>
</dbReference>
<gene>
    <name evidence="5" type="ORF">EZH22_18435</name>
</gene>